<evidence type="ECO:0000313" key="1">
    <source>
        <dbReference type="EMBL" id="KOF65358.1"/>
    </source>
</evidence>
<proteinExistence type="predicted"/>
<organism evidence="1">
    <name type="scientific">Octopus bimaculoides</name>
    <name type="common">California two-spotted octopus</name>
    <dbReference type="NCBI Taxonomy" id="37653"/>
    <lineage>
        <taxon>Eukaryota</taxon>
        <taxon>Metazoa</taxon>
        <taxon>Spiralia</taxon>
        <taxon>Lophotrochozoa</taxon>
        <taxon>Mollusca</taxon>
        <taxon>Cephalopoda</taxon>
        <taxon>Coleoidea</taxon>
        <taxon>Octopodiformes</taxon>
        <taxon>Octopoda</taxon>
        <taxon>Incirrata</taxon>
        <taxon>Octopodidae</taxon>
        <taxon>Octopus</taxon>
    </lineage>
</organism>
<dbReference type="EMBL" id="KQ429522">
    <property type="protein sequence ID" value="KOF65358.1"/>
    <property type="molecule type" value="Genomic_DNA"/>
</dbReference>
<sequence length="80" mass="9274">MLNGYGKLFVQRMSHIHLPQEHLGLQQHQNETIQNAGKDSSDVLLKLSKVHAIDLRKQQYKQIFKAQIEQERKILSCCSC</sequence>
<dbReference type="AlphaFoldDB" id="A0A0L8FL42"/>
<protein>
    <submittedName>
        <fullName evidence="1">Uncharacterized protein</fullName>
    </submittedName>
</protein>
<reference evidence="1" key="1">
    <citation type="submission" date="2015-07" db="EMBL/GenBank/DDBJ databases">
        <title>MeaNS - Measles Nucleotide Surveillance Program.</title>
        <authorList>
            <person name="Tran T."/>
            <person name="Druce J."/>
        </authorList>
    </citation>
    <scope>NUCLEOTIDE SEQUENCE</scope>
    <source>
        <strain evidence="1">UCB-OBI-ISO-001</strain>
        <tissue evidence="1">Gonad</tissue>
    </source>
</reference>
<name>A0A0L8FL42_OCTBM</name>
<accession>A0A0L8FL42</accession>
<gene>
    <name evidence="1" type="ORF">OCBIM_22015727mg</name>
</gene>